<reference evidence="7 8" key="1">
    <citation type="submission" date="2017-03" db="EMBL/GenBank/DDBJ databases">
        <authorList>
            <person name="Afonso C.L."/>
            <person name="Miller P.J."/>
            <person name="Scott M.A."/>
            <person name="Spackman E."/>
            <person name="Goraichik I."/>
            <person name="Dimitrov K.M."/>
            <person name="Suarez D.L."/>
            <person name="Swayne D.E."/>
        </authorList>
    </citation>
    <scope>NUCLEOTIDE SEQUENCE [LARGE SCALE GENOMIC DNA]</scope>
    <source>
        <strain evidence="7 8">CECT 7745</strain>
    </source>
</reference>
<dbReference type="GO" id="GO:0032993">
    <property type="term" value="C:protein-DNA complex"/>
    <property type="evidence" value="ECO:0007669"/>
    <property type="project" value="TreeGrafter"/>
</dbReference>
<evidence type="ECO:0000256" key="5">
    <source>
        <dbReference type="SAM" id="MobiDB-lite"/>
    </source>
</evidence>
<dbReference type="RefSeq" id="WP_085800951.1">
    <property type="nucleotide sequence ID" value="NZ_FWXB01000010.1"/>
</dbReference>
<dbReference type="GO" id="GO:0000976">
    <property type="term" value="F:transcription cis-regulatory region binding"/>
    <property type="evidence" value="ECO:0007669"/>
    <property type="project" value="TreeGrafter"/>
</dbReference>
<dbReference type="GO" id="GO:0005829">
    <property type="term" value="C:cytosol"/>
    <property type="evidence" value="ECO:0007669"/>
    <property type="project" value="TreeGrafter"/>
</dbReference>
<dbReference type="SUPFAM" id="SSF81273">
    <property type="entry name" value="H-NS histone-like proteins"/>
    <property type="match status" value="1"/>
</dbReference>
<dbReference type="GO" id="GO:0003680">
    <property type="term" value="F:minor groove of adenine-thymine-rich DNA binding"/>
    <property type="evidence" value="ECO:0007669"/>
    <property type="project" value="TreeGrafter"/>
</dbReference>
<dbReference type="GO" id="GO:0003681">
    <property type="term" value="F:bent DNA binding"/>
    <property type="evidence" value="ECO:0007669"/>
    <property type="project" value="TreeGrafter"/>
</dbReference>
<keyword evidence="4" id="KW-0238">DNA-binding</keyword>
<name>A0A1X7BTU4_9RHOB</name>
<dbReference type="Pfam" id="PF00816">
    <property type="entry name" value="Histone_HNS"/>
    <property type="match status" value="1"/>
</dbReference>
<evidence type="ECO:0000313" key="7">
    <source>
        <dbReference type="EMBL" id="SMC12983.1"/>
    </source>
</evidence>
<evidence type="ECO:0000256" key="1">
    <source>
        <dbReference type="ARBA" id="ARBA00004453"/>
    </source>
</evidence>
<evidence type="ECO:0000259" key="6">
    <source>
        <dbReference type="SMART" id="SM00528"/>
    </source>
</evidence>
<dbReference type="GO" id="GO:0009295">
    <property type="term" value="C:nucleoid"/>
    <property type="evidence" value="ECO:0007669"/>
    <property type="project" value="UniProtKB-SubCell"/>
</dbReference>
<dbReference type="AlphaFoldDB" id="A0A1X7BTU4"/>
<dbReference type="PANTHER" id="PTHR38097">
    <property type="match status" value="1"/>
</dbReference>
<comment type="subcellular location">
    <subcellularLocation>
        <location evidence="1">Cytoplasm</location>
        <location evidence="1">Nucleoid</location>
    </subcellularLocation>
</comment>
<feature type="compositionally biased region" description="Basic residues" evidence="5">
    <location>
        <begin position="66"/>
        <end position="84"/>
    </location>
</feature>
<organism evidence="7 8">
    <name type="scientific">Roseovarius aestuarii</name>
    <dbReference type="NCBI Taxonomy" id="475083"/>
    <lineage>
        <taxon>Bacteria</taxon>
        <taxon>Pseudomonadati</taxon>
        <taxon>Pseudomonadota</taxon>
        <taxon>Alphaproteobacteria</taxon>
        <taxon>Rhodobacterales</taxon>
        <taxon>Roseobacteraceae</taxon>
        <taxon>Roseovarius</taxon>
    </lineage>
</organism>
<gene>
    <name evidence="7" type="ORF">ROA7745_02817</name>
</gene>
<protein>
    <submittedName>
        <fullName evidence="7">DNA binding protein, nucleoid-associated</fullName>
    </submittedName>
</protein>
<feature type="region of interest" description="Disordered" evidence="5">
    <location>
        <begin position="55"/>
        <end position="85"/>
    </location>
</feature>
<evidence type="ECO:0000256" key="2">
    <source>
        <dbReference type="ARBA" id="ARBA00010610"/>
    </source>
</evidence>
<dbReference type="InterPro" id="IPR027444">
    <property type="entry name" value="H-NS_C_dom"/>
</dbReference>
<dbReference type="Proteomes" id="UP000193224">
    <property type="component" value="Unassembled WGS sequence"/>
</dbReference>
<evidence type="ECO:0000313" key="8">
    <source>
        <dbReference type="Proteomes" id="UP000193224"/>
    </source>
</evidence>
<keyword evidence="8" id="KW-1185">Reference proteome</keyword>
<comment type="similarity">
    <text evidence="2">Belongs to the histone-like protein H-NS family.</text>
</comment>
<dbReference type="OrthoDB" id="5297879at2"/>
<keyword evidence="3" id="KW-0963">Cytoplasm</keyword>
<dbReference type="SMART" id="SM00528">
    <property type="entry name" value="HNS"/>
    <property type="match status" value="1"/>
</dbReference>
<sequence>MAKIDLKPLSLKELQSLKSRVEKAIERHETKRKSDAVAELKAKAKELGFSLSDLVSSATQKPKASAPKKRGTAPKKKARAKVAYRHPDDASKTWIGLGPRPAWLKQELADGKKLDDFKV</sequence>
<dbReference type="Gene3D" id="4.10.430.10">
    <property type="entry name" value="Histone-like protein H-NS, C-terminal domain"/>
    <property type="match status" value="1"/>
</dbReference>
<dbReference type="EMBL" id="FWXB01000010">
    <property type="protein sequence ID" value="SMC12983.1"/>
    <property type="molecule type" value="Genomic_DNA"/>
</dbReference>
<dbReference type="PANTHER" id="PTHR38097:SF2">
    <property type="entry name" value="DNA-BINDING PROTEIN STPA"/>
    <property type="match status" value="1"/>
</dbReference>
<dbReference type="GO" id="GO:0001217">
    <property type="term" value="F:DNA-binding transcription repressor activity"/>
    <property type="evidence" value="ECO:0007669"/>
    <property type="project" value="TreeGrafter"/>
</dbReference>
<dbReference type="InterPro" id="IPR037150">
    <property type="entry name" value="H-NS_C_dom_sf"/>
</dbReference>
<evidence type="ECO:0000256" key="3">
    <source>
        <dbReference type="ARBA" id="ARBA00022490"/>
    </source>
</evidence>
<accession>A0A1X7BTU4</accession>
<feature type="domain" description="DNA-binding protein H-NS-like C-terminal" evidence="6">
    <location>
        <begin position="74"/>
        <end position="119"/>
    </location>
</feature>
<proteinExistence type="inferred from homology"/>
<evidence type="ECO:0000256" key="4">
    <source>
        <dbReference type="ARBA" id="ARBA00023125"/>
    </source>
</evidence>